<proteinExistence type="predicted"/>
<keyword evidence="3" id="KW-1185">Reference proteome</keyword>
<dbReference type="AlphaFoldDB" id="A0A673FVH2"/>
<evidence type="ECO:0000313" key="2">
    <source>
        <dbReference type="Ensembl" id="ENSSRHP00000003279.1"/>
    </source>
</evidence>
<accession>A0A673FVH2</accession>
<keyword evidence="1" id="KW-0732">Signal</keyword>
<name>A0A673FVH2_9TELE</name>
<evidence type="ECO:0000313" key="3">
    <source>
        <dbReference type="Proteomes" id="UP000472270"/>
    </source>
</evidence>
<sequence length="90" mass="10324">TQSTTQLKKWFSDLRWLKLVFSWVSWLASLPQRPDQLDKCQQPLARKHIREAGKGNMSLTAHNSSLIIFLENCIVLLCMSLCYRSGVCSP</sequence>
<feature type="signal peptide" evidence="1">
    <location>
        <begin position="1"/>
        <end position="22"/>
    </location>
</feature>
<reference evidence="2" key="2">
    <citation type="submission" date="2025-09" db="UniProtKB">
        <authorList>
            <consortium name="Ensembl"/>
        </authorList>
    </citation>
    <scope>IDENTIFICATION</scope>
</reference>
<organism evidence="2 3">
    <name type="scientific">Sinocyclocheilus rhinocerous</name>
    <dbReference type="NCBI Taxonomy" id="307959"/>
    <lineage>
        <taxon>Eukaryota</taxon>
        <taxon>Metazoa</taxon>
        <taxon>Chordata</taxon>
        <taxon>Craniata</taxon>
        <taxon>Vertebrata</taxon>
        <taxon>Euteleostomi</taxon>
        <taxon>Actinopterygii</taxon>
        <taxon>Neopterygii</taxon>
        <taxon>Teleostei</taxon>
        <taxon>Ostariophysi</taxon>
        <taxon>Cypriniformes</taxon>
        <taxon>Cyprinidae</taxon>
        <taxon>Cyprininae</taxon>
        <taxon>Sinocyclocheilus</taxon>
    </lineage>
</organism>
<dbReference type="Ensembl" id="ENSSRHT00000003399.1">
    <property type="protein sequence ID" value="ENSSRHP00000003279.1"/>
    <property type="gene ID" value="ENSSRHG00000002236.1"/>
</dbReference>
<evidence type="ECO:0000256" key="1">
    <source>
        <dbReference type="SAM" id="SignalP"/>
    </source>
</evidence>
<dbReference type="Proteomes" id="UP000472270">
    <property type="component" value="Unassembled WGS sequence"/>
</dbReference>
<protein>
    <submittedName>
        <fullName evidence="2">Uncharacterized protein</fullName>
    </submittedName>
</protein>
<reference evidence="2" key="1">
    <citation type="submission" date="2025-08" db="UniProtKB">
        <authorList>
            <consortium name="Ensembl"/>
        </authorList>
    </citation>
    <scope>IDENTIFICATION</scope>
</reference>
<feature type="chain" id="PRO_5025588690" evidence="1">
    <location>
        <begin position="23"/>
        <end position="90"/>
    </location>
</feature>